<reference evidence="1" key="1">
    <citation type="submission" date="2019-08" db="EMBL/GenBank/DDBJ databases">
        <authorList>
            <person name="Kucharzyk K."/>
            <person name="Murdoch R.W."/>
            <person name="Higgins S."/>
            <person name="Loffler F."/>
        </authorList>
    </citation>
    <scope>NUCLEOTIDE SEQUENCE</scope>
</reference>
<name>A0A645GK52_9ZZZZ</name>
<proteinExistence type="predicted"/>
<gene>
    <name evidence="1" type="ORF">SDC9_174522</name>
</gene>
<protein>
    <submittedName>
        <fullName evidence="1">Uncharacterized protein</fullName>
    </submittedName>
</protein>
<sequence>MRREIADWLPKVKATGWILGHDINWDTVRRAVDDLLPGYVIGPDNAWGRPKSEVAAGIAAYLAVRDVPVSRRHKTLVQRLRQWLRLNKLRDAQPRPGGVA</sequence>
<accession>A0A645GK52</accession>
<dbReference type="AlphaFoldDB" id="A0A645GK52"/>
<dbReference type="EMBL" id="VSSQ01076862">
    <property type="protein sequence ID" value="MPN27095.1"/>
    <property type="molecule type" value="Genomic_DNA"/>
</dbReference>
<organism evidence="1">
    <name type="scientific">bioreactor metagenome</name>
    <dbReference type="NCBI Taxonomy" id="1076179"/>
    <lineage>
        <taxon>unclassified sequences</taxon>
        <taxon>metagenomes</taxon>
        <taxon>ecological metagenomes</taxon>
    </lineage>
</organism>
<evidence type="ECO:0000313" key="1">
    <source>
        <dbReference type="EMBL" id="MPN27095.1"/>
    </source>
</evidence>
<comment type="caution">
    <text evidence="1">The sequence shown here is derived from an EMBL/GenBank/DDBJ whole genome shotgun (WGS) entry which is preliminary data.</text>
</comment>